<sequence length="133" mass="15516">MLLKLSARDIGPPPYNPNPYYNIELYPGYNLSGKPEHHTTLFSPPSNQLIQHECSVCMTHKYMTEKNAKHTGLYSFKYTTQDYHKGKIVSMNLRLYSSADCKHELHNWTNSWIERWMPPYFVGAKSHKVCGTY</sequence>
<organism evidence="1 2">
    <name type="scientific">Leucogyrophana mollusca</name>
    <dbReference type="NCBI Taxonomy" id="85980"/>
    <lineage>
        <taxon>Eukaryota</taxon>
        <taxon>Fungi</taxon>
        <taxon>Dikarya</taxon>
        <taxon>Basidiomycota</taxon>
        <taxon>Agaricomycotina</taxon>
        <taxon>Agaricomycetes</taxon>
        <taxon>Agaricomycetidae</taxon>
        <taxon>Boletales</taxon>
        <taxon>Boletales incertae sedis</taxon>
        <taxon>Leucogyrophana</taxon>
    </lineage>
</organism>
<gene>
    <name evidence="1" type="ORF">BV22DRAFT_1027542</name>
</gene>
<accession>A0ACB8BZW0</accession>
<name>A0ACB8BZW0_9AGAM</name>
<comment type="caution">
    <text evidence="1">The sequence shown here is derived from an EMBL/GenBank/DDBJ whole genome shotgun (WGS) entry which is preliminary data.</text>
</comment>
<reference evidence="1" key="1">
    <citation type="journal article" date="2021" name="New Phytol.">
        <title>Evolutionary innovations through gain and loss of genes in the ectomycorrhizal Boletales.</title>
        <authorList>
            <person name="Wu G."/>
            <person name="Miyauchi S."/>
            <person name="Morin E."/>
            <person name="Kuo A."/>
            <person name="Drula E."/>
            <person name="Varga T."/>
            <person name="Kohler A."/>
            <person name="Feng B."/>
            <person name="Cao Y."/>
            <person name="Lipzen A."/>
            <person name="Daum C."/>
            <person name="Hundley H."/>
            <person name="Pangilinan J."/>
            <person name="Johnson J."/>
            <person name="Barry K."/>
            <person name="LaButti K."/>
            <person name="Ng V."/>
            <person name="Ahrendt S."/>
            <person name="Min B."/>
            <person name="Choi I.G."/>
            <person name="Park H."/>
            <person name="Plett J.M."/>
            <person name="Magnuson J."/>
            <person name="Spatafora J.W."/>
            <person name="Nagy L.G."/>
            <person name="Henrissat B."/>
            <person name="Grigoriev I.V."/>
            <person name="Yang Z.L."/>
            <person name="Xu J."/>
            <person name="Martin F.M."/>
        </authorList>
    </citation>
    <scope>NUCLEOTIDE SEQUENCE</scope>
    <source>
        <strain evidence="1">KUC20120723A-06</strain>
    </source>
</reference>
<keyword evidence="2" id="KW-1185">Reference proteome</keyword>
<dbReference type="Proteomes" id="UP000790709">
    <property type="component" value="Unassembled WGS sequence"/>
</dbReference>
<proteinExistence type="predicted"/>
<dbReference type="EMBL" id="MU266327">
    <property type="protein sequence ID" value="KAH7931311.1"/>
    <property type="molecule type" value="Genomic_DNA"/>
</dbReference>
<protein>
    <submittedName>
        <fullName evidence="1">Uncharacterized protein</fullName>
    </submittedName>
</protein>
<evidence type="ECO:0000313" key="1">
    <source>
        <dbReference type="EMBL" id="KAH7931311.1"/>
    </source>
</evidence>
<evidence type="ECO:0000313" key="2">
    <source>
        <dbReference type="Proteomes" id="UP000790709"/>
    </source>
</evidence>